<dbReference type="AlphaFoldDB" id="A0A6J4HI21"/>
<feature type="compositionally biased region" description="Basic and acidic residues" evidence="1">
    <location>
        <begin position="1"/>
        <end position="33"/>
    </location>
</feature>
<name>A0A6J4HI21_9ACTN</name>
<dbReference type="GO" id="GO:0016853">
    <property type="term" value="F:isomerase activity"/>
    <property type="evidence" value="ECO:0007669"/>
    <property type="project" value="InterPro"/>
</dbReference>
<feature type="domain" description="Allene oxide cyclase barrel-like" evidence="3">
    <location>
        <begin position="116"/>
        <end position="205"/>
    </location>
</feature>
<accession>A0A6J4HI21</accession>
<gene>
    <name evidence="4" type="ORF">AVDCRST_MAG50-805</name>
</gene>
<dbReference type="InterPro" id="IPR044859">
    <property type="entry name" value="Allene_oxi_cyc_Dirigent"/>
</dbReference>
<proteinExistence type="predicted"/>
<keyword evidence="2" id="KW-1133">Transmembrane helix</keyword>
<reference evidence="4" key="1">
    <citation type="submission" date="2020-02" db="EMBL/GenBank/DDBJ databases">
        <authorList>
            <person name="Meier V. D."/>
        </authorList>
    </citation>
    <scope>NUCLEOTIDE SEQUENCE</scope>
    <source>
        <strain evidence="4">AVDCRST_MAG50</strain>
    </source>
</reference>
<evidence type="ECO:0000313" key="4">
    <source>
        <dbReference type="EMBL" id="CAA9225313.1"/>
    </source>
</evidence>
<dbReference type="EMBL" id="CADCTF010000040">
    <property type="protein sequence ID" value="CAA9225313.1"/>
    <property type="molecule type" value="Genomic_DNA"/>
</dbReference>
<sequence length="217" mass="22692">MPGRASSERRIEGGPEDHFADRNVVREGSSDRTSRRRQAMAVRRTVNLVALLRCGPRTEGNRPMNKPLASVLAGALTVFVGGAVAPAASGAGPRSLDLVGRETHSAEVPAPGEGFVGARFVGADALFDGSTNVGIAGRSCEVVATNPDHSAVMQCVLTLRLHNGTITLQALTRLTETGLEEAVAAVTGGTGRYRDARGSVTLTEQAEGSTGYRLDLR</sequence>
<evidence type="ECO:0000259" key="3">
    <source>
        <dbReference type="Pfam" id="PF18678"/>
    </source>
</evidence>
<evidence type="ECO:0000256" key="1">
    <source>
        <dbReference type="SAM" id="MobiDB-lite"/>
    </source>
</evidence>
<feature type="region of interest" description="Disordered" evidence="1">
    <location>
        <begin position="1"/>
        <end position="37"/>
    </location>
</feature>
<organism evidence="4">
    <name type="scientific">uncultured Acidimicrobiales bacterium</name>
    <dbReference type="NCBI Taxonomy" id="310071"/>
    <lineage>
        <taxon>Bacteria</taxon>
        <taxon>Bacillati</taxon>
        <taxon>Actinomycetota</taxon>
        <taxon>Acidimicrobiia</taxon>
        <taxon>Acidimicrobiales</taxon>
        <taxon>environmental samples</taxon>
    </lineage>
</organism>
<protein>
    <recommendedName>
        <fullName evidence="3">Allene oxide cyclase barrel-like domain-containing protein</fullName>
    </recommendedName>
</protein>
<keyword evidence="2" id="KW-0812">Transmembrane</keyword>
<dbReference type="Gene3D" id="2.40.480.10">
    <property type="entry name" value="Allene oxide cyclase-like"/>
    <property type="match status" value="1"/>
</dbReference>
<feature type="transmembrane region" description="Helical" evidence="2">
    <location>
        <begin position="67"/>
        <end position="88"/>
    </location>
</feature>
<dbReference type="Pfam" id="PF18678">
    <property type="entry name" value="AOC_like"/>
    <property type="match status" value="1"/>
</dbReference>
<dbReference type="GO" id="GO:0017000">
    <property type="term" value="P:antibiotic biosynthetic process"/>
    <property type="evidence" value="ECO:0007669"/>
    <property type="project" value="InterPro"/>
</dbReference>
<evidence type="ECO:0000256" key="2">
    <source>
        <dbReference type="SAM" id="Phobius"/>
    </source>
</evidence>
<dbReference type="InterPro" id="IPR041013">
    <property type="entry name" value="AOC-like"/>
</dbReference>
<keyword evidence="2" id="KW-0472">Membrane</keyword>